<dbReference type="PANTHER" id="PTHR43537:SF45">
    <property type="entry name" value="GNTR FAMILY REGULATORY PROTEIN"/>
    <property type="match status" value="1"/>
</dbReference>
<dbReference type="InterPro" id="IPR000524">
    <property type="entry name" value="Tscrpt_reg_HTH_GntR"/>
</dbReference>
<dbReference type="PANTHER" id="PTHR43537">
    <property type="entry name" value="TRANSCRIPTIONAL REGULATOR, GNTR FAMILY"/>
    <property type="match status" value="1"/>
</dbReference>
<dbReference type="Pfam" id="PF00392">
    <property type="entry name" value="GntR"/>
    <property type="match status" value="1"/>
</dbReference>
<organism evidence="5 6">
    <name type="scientific">Saccharopolyspora oryzae</name>
    <dbReference type="NCBI Taxonomy" id="2997343"/>
    <lineage>
        <taxon>Bacteria</taxon>
        <taxon>Bacillati</taxon>
        <taxon>Actinomycetota</taxon>
        <taxon>Actinomycetes</taxon>
        <taxon>Pseudonocardiales</taxon>
        <taxon>Pseudonocardiaceae</taxon>
        <taxon>Saccharopolyspora</taxon>
    </lineage>
</organism>
<evidence type="ECO:0000259" key="4">
    <source>
        <dbReference type="PROSITE" id="PS50949"/>
    </source>
</evidence>
<dbReference type="Pfam" id="PF07729">
    <property type="entry name" value="FCD"/>
    <property type="match status" value="1"/>
</dbReference>
<dbReference type="InterPro" id="IPR036388">
    <property type="entry name" value="WH-like_DNA-bd_sf"/>
</dbReference>
<dbReference type="Proteomes" id="UP001210380">
    <property type="component" value="Unassembled WGS sequence"/>
</dbReference>
<dbReference type="SUPFAM" id="SSF46785">
    <property type="entry name" value="Winged helix' DNA-binding domain"/>
    <property type="match status" value="1"/>
</dbReference>
<evidence type="ECO:0000256" key="2">
    <source>
        <dbReference type="ARBA" id="ARBA00023125"/>
    </source>
</evidence>
<feature type="domain" description="HTH gntR-type" evidence="4">
    <location>
        <begin position="5"/>
        <end position="72"/>
    </location>
</feature>
<evidence type="ECO:0000256" key="3">
    <source>
        <dbReference type="ARBA" id="ARBA00023163"/>
    </source>
</evidence>
<evidence type="ECO:0000313" key="6">
    <source>
        <dbReference type="Proteomes" id="UP001210380"/>
    </source>
</evidence>
<name>A0ABT4V883_9PSEU</name>
<keyword evidence="3" id="KW-0804">Transcription</keyword>
<comment type="caution">
    <text evidence="5">The sequence shown here is derived from an EMBL/GenBank/DDBJ whole genome shotgun (WGS) entry which is preliminary data.</text>
</comment>
<proteinExistence type="predicted"/>
<dbReference type="Gene3D" id="1.20.120.530">
    <property type="entry name" value="GntR ligand-binding domain-like"/>
    <property type="match status" value="1"/>
</dbReference>
<dbReference type="SMART" id="SM00345">
    <property type="entry name" value="HTH_GNTR"/>
    <property type="match status" value="1"/>
</dbReference>
<dbReference type="SUPFAM" id="SSF48008">
    <property type="entry name" value="GntR ligand-binding domain-like"/>
    <property type="match status" value="1"/>
</dbReference>
<dbReference type="SMART" id="SM00895">
    <property type="entry name" value="FCD"/>
    <property type="match status" value="1"/>
</dbReference>
<evidence type="ECO:0000256" key="1">
    <source>
        <dbReference type="ARBA" id="ARBA00023015"/>
    </source>
</evidence>
<accession>A0ABT4V883</accession>
<keyword evidence="6" id="KW-1185">Reference proteome</keyword>
<keyword evidence="1" id="KW-0805">Transcription regulation</keyword>
<keyword evidence="2" id="KW-0238">DNA-binding</keyword>
<gene>
    <name evidence="5" type="ORF">OU415_32455</name>
</gene>
<dbReference type="EMBL" id="JAQGLA010000090">
    <property type="protein sequence ID" value="MDA3630179.1"/>
    <property type="molecule type" value="Genomic_DNA"/>
</dbReference>
<evidence type="ECO:0000313" key="5">
    <source>
        <dbReference type="EMBL" id="MDA3630179.1"/>
    </source>
</evidence>
<dbReference type="InterPro" id="IPR011711">
    <property type="entry name" value="GntR_C"/>
</dbReference>
<sequence>MTDSSGAATRVADALRDQIAAGELVPGMRLSEERVKQAHGVSRSTLREAFRLLIRERLLVHELSRGVFVRQLSRQDVADLYEVRRVVECAALRHIRSLRPAGLRRVATAIKDGHEAADQGRWDAVAAASIRFHEALVALAGSPRLDAMVSEVLAEFRLAYAHMKDTQVFHAAFLKRNSEIAEALGSGDIEAAAQLLDTYLVDAEKALQDHFID</sequence>
<dbReference type="CDD" id="cd07377">
    <property type="entry name" value="WHTH_GntR"/>
    <property type="match status" value="1"/>
</dbReference>
<dbReference type="Gene3D" id="1.10.10.10">
    <property type="entry name" value="Winged helix-like DNA-binding domain superfamily/Winged helix DNA-binding domain"/>
    <property type="match status" value="1"/>
</dbReference>
<dbReference type="RefSeq" id="WP_270953320.1">
    <property type="nucleotide sequence ID" value="NZ_JAQGLA010000090.1"/>
</dbReference>
<protein>
    <submittedName>
        <fullName evidence="5">GntR family transcriptional regulator</fullName>
    </submittedName>
</protein>
<dbReference type="InterPro" id="IPR008920">
    <property type="entry name" value="TF_FadR/GntR_C"/>
</dbReference>
<dbReference type="PROSITE" id="PS50949">
    <property type="entry name" value="HTH_GNTR"/>
    <property type="match status" value="1"/>
</dbReference>
<reference evidence="5 6" key="1">
    <citation type="submission" date="2022-11" db="EMBL/GenBank/DDBJ databases">
        <title>Draft genome sequence of Saccharopolyspora sp. WRP15-2 isolated from rhizosphere soils of wild rice in Thailand.</title>
        <authorList>
            <person name="Duangmal K."/>
            <person name="Kammanee S."/>
            <person name="Muangham S."/>
        </authorList>
    </citation>
    <scope>NUCLEOTIDE SEQUENCE [LARGE SCALE GENOMIC DNA]</scope>
    <source>
        <strain evidence="5 6">WRP15-2</strain>
    </source>
</reference>
<dbReference type="InterPro" id="IPR036390">
    <property type="entry name" value="WH_DNA-bd_sf"/>
</dbReference>